<dbReference type="GO" id="GO:0098552">
    <property type="term" value="C:side of membrane"/>
    <property type="evidence" value="ECO:0007669"/>
    <property type="project" value="UniProtKB-KW"/>
</dbReference>
<keyword evidence="9 17" id="KW-0732">Signal</keyword>
<dbReference type="InterPro" id="IPR008427">
    <property type="entry name" value="Extracellular_membr_CFEM_dom"/>
</dbReference>
<evidence type="ECO:0000256" key="15">
    <source>
        <dbReference type="PROSITE-ProRule" id="PRU01356"/>
    </source>
</evidence>
<evidence type="ECO:0000256" key="9">
    <source>
        <dbReference type="ARBA" id="ARBA00022729"/>
    </source>
</evidence>
<accession>A0A6A6ILZ2</accession>
<dbReference type="SMART" id="SM00747">
    <property type="entry name" value="CFEM"/>
    <property type="match status" value="1"/>
</dbReference>
<dbReference type="Proteomes" id="UP000800094">
    <property type="component" value="Unassembled WGS sequence"/>
</dbReference>
<dbReference type="GO" id="GO:0005576">
    <property type="term" value="C:extracellular region"/>
    <property type="evidence" value="ECO:0007669"/>
    <property type="project" value="UniProtKB-SubCell"/>
</dbReference>
<dbReference type="PANTHER" id="PTHR37928">
    <property type="entry name" value="CFEM DOMAIN PROTEIN (AFU_ORTHOLOGUE AFUA_6G14090)"/>
    <property type="match status" value="1"/>
</dbReference>
<comment type="similarity">
    <text evidence="3">Belongs to the RBT5 family.</text>
</comment>
<sequence>MKYTLTLAAIAAFAAAQTITDLPSCSLQCVASGVTGVGCELTDFECSCKKADELTPKVTPCVQQACPDAADQQKVISTLEGICASAGFPITVPEPEASSTAVESSEAPSVETSIPTPSATDIVITSPTGYPTGLPTETPEESCAVTTVTVTEIMTKPTAPGVSPPPYPTGSAKPSVPAPSGTGAYTTSPPLFTGAAAAVRVPAGIAGVLGLAAFVF</sequence>
<dbReference type="GeneID" id="54586490"/>
<organism evidence="19 20">
    <name type="scientific">Trematosphaeria pertusa</name>
    <dbReference type="NCBI Taxonomy" id="390896"/>
    <lineage>
        <taxon>Eukaryota</taxon>
        <taxon>Fungi</taxon>
        <taxon>Dikarya</taxon>
        <taxon>Ascomycota</taxon>
        <taxon>Pezizomycotina</taxon>
        <taxon>Dothideomycetes</taxon>
        <taxon>Pleosporomycetidae</taxon>
        <taxon>Pleosporales</taxon>
        <taxon>Massarineae</taxon>
        <taxon>Trematosphaeriaceae</taxon>
        <taxon>Trematosphaeria</taxon>
    </lineage>
</organism>
<dbReference type="RefSeq" id="XP_033686430.1">
    <property type="nucleotide sequence ID" value="XM_033833160.1"/>
</dbReference>
<evidence type="ECO:0000256" key="1">
    <source>
        <dbReference type="ARBA" id="ARBA00004609"/>
    </source>
</evidence>
<keyword evidence="11" id="KW-0472">Membrane</keyword>
<dbReference type="EMBL" id="ML987193">
    <property type="protein sequence ID" value="KAF2251426.1"/>
    <property type="molecule type" value="Genomic_DNA"/>
</dbReference>
<evidence type="ECO:0000256" key="3">
    <source>
        <dbReference type="ARBA" id="ARBA00010031"/>
    </source>
</evidence>
<feature type="binding site" description="axial binding residue" evidence="15">
    <location>
        <position position="43"/>
    </location>
    <ligand>
        <name>heme</name>
        <dbReference type="ChEBI" id="CHEBI:30413"/>
    </ligand>
    <ligandPart>
        <name>Fe</name>
        <dbReference type="ChEBI" id="CHEBI:18248"/>
    </ligandPart>
</feature>
<evidence type="ECO:0000256" key="12">
    <source>
        <dbReference type="ARBA" id="ARBA00023157"/>
    </source>
</evidence>
<protein>
    <recommendedName>
        <fullName evidence="18">CFEM domain-containing protein</fullName>
    </recommendedName>
</protein>
<keyword evidence="7" id="KW-0336">GPI-anchor</keyword>
<dbReference type="InterPro" id="IPR051735">
    <property type="entry name" value="CFEM_domain"/>
</dbReference>
<evidence type="ECO:0000256" key="14">
    <source>
        <dbReference type="ARBA" id="ARBA00023288"/>
    </source>
</evidence>
<keyword evidence="10 15" id="KW-0408">Iron</keyword>
<evidence type="ECO:0000256" key="8">
    <source>
        <dbReference type="ARBA" id="ARBA00022723"/>
    </source>
</evidence>
<keyword evidence="20" id="KW-1185">Reference proteome</keyword>
<dbReference type="AlphaFoldDB" id="A0A6A6ILZ2"/>
<keyword evidence="13" id="KW-0325">Glycoprotein</keyword>
<evidence type="ECO:0000256" key="16">
    <source>
        <dbReference type="SAM" id="MobiDB-lite"/>
    </source>
</evidence>
<feature type="region of interest" description="Disordered" evidence="16">
    <location>
        <begin position="95"/>
        <end position="126"/>
    </location>
</feature>
<dbReference type="GO" id="GO:0005886">
    <property type="term" value="C:plasma membrane"/>
    <property type="evidence" value="ECO:0007669"/>
    <property type="project" value="UniProtKB-SubCell"/>
</dbReference>
<keyword evidence="5" id="KW-0964">Secreted</keyword>
<evidence type="ECO:0000256" key="11">
    <source>
        <dbReference type="ARBA" id="ARBA00023136"/>
    </source>
</evidence>
<dbReference type="Pfam" id="PF05730">
    <property type="entry name" value="CFEM"/>
    <property type="match status" value="1"/>
</dbReference>
<feature type="disulfide bond" evidence="15">
    <location>
        <begin position="39"/>
        <end position="46"/>
    </location>
</feature>
<feature type="region of interest" description="Disordered" evidence="16">
    <location>
        <begin position="155"/>
        <end position="182"/>
    </location>
</feature>
<dbReference type="OrthoDB" id="3767534at2759"/>
<name>A0A6A6ILZ2_9PLEO</name>
<keyword evidence="12 15" id="KW-1015">Disulfide bond</keyword>
<evidence type="ECO:0000256" key="10">
    <source>
        <dbReference type="ARBA" id="ARBA00023004"/>
    </source>
</evidence>
<reference evidence="19" key="1">
    <citation type="journal article" date="2020" name="Stud. Mycol.">
        <title>101 Dothideomycetes genomes: a test case for predicting lifestyles and emergence of pathogens.</title>
        <authorList>
            <person name="Haridas S."/>
            <person name="Albert R."/>
            <person name="Binder M."/>
            <person name="Bloem J."/>
            <person name="Labutti K."/>
            <person name="Salamov A."/>
            <person name="Andreopoulos B."/>
            <person name="Baker S."/>
            <person name="Barry K."/>
            <person name="Bills G."/>
            <person name="Bluhm B."/>
            <person name="Cannon C."/>
            <person name="Castanera R."/>
            <person name="Culley D."/>
            <person name="Daum C."/>
            <person name="Ezra D."/>
            <person name="Gonzalez J."/>
            <person name="Henrissat B."/>
            <person name="Kuo A."/>
            <person name="Liang C."/>
            <person name="Lipzen A."/>
            <person name="Lutzoni F."/>
            <person name="Magnuson J."/>
            <person name="Mondo S."/>
            <person name="Nolan M."/>
            <person name="Ohm R."/>
            <person name="Pangilinan J."/>
            <person name="Park H.-J."/>
            <person name="Ramirez L."/>
            <person name="Alfaro M."/>
            <person name="Sun H."/>
            <person name="Tritt A."/>
            <person name="Yoshinaga Y."/>
            <person name="Zwiers L.-H."/>
            <person name="Turgeon B."/>
            <person name="Goodwin S."/>
            <person name="Spatafora J."/>
            <person name="Crous P."/>
            <person name="Grigoriev I."/>
        </authorList>
    </citation>
    <scope>NUCLEOTIDE SEQUENCE</scope>
    <source>
        <strain evidence="19">CBS 122368</strain>
    </source>
</reference>
<gene>
    <name evidence="19" type="ORF">BU26DRAFT_563363</name>
</gene>
<dbReference type="GO" id="GO:0046872">
    <property type="term" value="F:metal ion binding"/>
    <property type="evidence" value="ECO:0007669"/>
    <property type="project" value="UniProtKB-UniRule"/>
</dbReference>
<feature type="domain" description="CFEM" evidence="18">
    <location>
        <begin position="1"/>
        <end position="110"/>
    </location>
</feature>
<evidence type="ECO:0000256" key="17">
    <source>
        <dbReference type="SAM" id="SignalP"/>
    </source>
</evidence>
<keyword evidence="14" id="KW-0449">Lipoprotein</keyword>
<evidence type="ECO:0000313" key="19">
    <source>
        <dbReference type="EMBL" id="KAF2251426.1"/>
    </source>
</evidence>
<feature type="compositionally biased region" description="Low complexity" evidence="16">
    <location>
        <begin position="95"/>
        <end position="113"/>
    </location>
</feature>
<dbReference type="PANTHER" id="PTHR37928:SF2">
    <property type="entry name" value="GPI ANCHORED CFEM DOMAIN PROTEIN (AFU_ORTHOLOGUE AFUA_6G10580)"/>
    <property type="match status" value="1"/>
</dbReference>
<evidence type="ECO:0000256" key="4">
    <source>
        <dbReference type="ARBA" id="ARBA00022475"/>
    </source>
</evidence>
<evidence type="ECO:0000256" key="2">
    <source>
        <dbReference type="ARBA" id="ARBA00004613"/>
    </source>
</evidence>
<feature type="chain" id="PRO_5025633961" description="CFEM domain-containing protein" evidence="17">
    <location>
        <begin position="17"/>
        <end position="216"/>
    </location>
</feature>
<comment type="subcellular location">
    <subcellularLocation>
        <location evidence="1">Cell membrane</location>
        <topology evidence="1">Lipid-anchor</topology>
        <topology evidence="1">GPI-anchor</topology>
    </subcellularLocation>
    <subcellularLocation>
        <location evidence="2">Secreted</location>
    </subcellularLocation>
</comment>
<evidence type="ECO:0000256" key="5">
    <source>
        <dbReference type="ARBA" id="ARBA00022525"/>
    </source>
</evidence>
<evidence type="ECO:0000259" key="18">
    <source>
        <dbReference type="PROSITE" id="PS52012"/>
    </source>
</evidence>
<evidence type="ECO:0000256" key="7">
    <source>
        <dbReference type="ARBA" id="ARBA00022622"/>
    </source>
</evidence>
<evidence type="ECO:0000256" key="13">
    <source>
        <dbReference type="ARBA" id="ARBA00023180"/>
    </source>
</evidence>
<feature type="signal peptide" evidence="17">
    <location>
        <begin position="1"/>
        <end position="16"/>
    </location>
</feature>
<keyword evidence="4" id="KW-1003">Cell membrane</keyword>
<evidence type="ECO:0000256" key="6">
    <source>
        <dbReference type="ARBA" id="ARBA00022617"/>
    </source>
</evidence>
<dbReference type="PROSITE" id="PS52012">
    <property type="entry name" value="CFEM"/>
    <property type="match status" value="1"/>
</dbReference>
<evidence type="ECO:0000313" key="20">
    <source>
        <dbReference type="Proteomes" id="UP000800094"/>
    </source>
</evidence>
<comment type="caution">
    <text evidence="15">Lacks conserved residue(s) required for the propagation of feature annotation.</text>
</comment>
<keyword evidence="6 15" id="KW-0349">Heme</keyword>
<feature type="compositionally biased region" description="Polar residues" evidence="16">
    <location>
        <begin position="114"/>
        <end position="126"/>
    </location>
</feature>
<keyword evidence="8 15" id="KW-0479">Metal-binding</keyword>
<proteinExistence type="inferred from homology"/>